<feature type="chain" id="PRO_5030100251" evidence="1">
    <location>
        <begin position="22"/>
        <end position="204"/>
    </location>
</feature>
<organism evidence="3 4">
    <name type="scientific">Pseudofulvimonas gallinarii</name>
    <dbReference type="NCBI Taxonomy" id="634155"/>
    <lineage>
        <taxon>Bacteria</taxon>
        <taxon>Pseudomonadati</taxon>
        <taxon>Pseudomonadota</taxon>
        <taxon>Gammaproteobacteria</taxon>
        <taxon>Lysobacterales</taxon>
        <taxon>Rhodanobacteraceae</taxon>
        <taxon>Pseudofulvimonas</taxon>
    </lineage>
</organism>
<evidence type="ECO:0000313" key="4">
    <source>
        <dbReference type="Proteomes" id="UP000294599"/>
    </source>
</evidence>
<keyword evidence="4" id="KW-1185">Reference proteome</keyword>
<dbReference type="Pfam" id="PF03886">
    <property type="entry name" value="ABC_trans_aux"/>
    <property type="match status" value="1"/>
</dbReference>
<dbReference type="Proteomes" id="UP000294599">
    <property type="component" value="Unassembled WGS sequence"/>
</dbReference>
<feature type="domain" description="ABC-type transport auxiliary lipoprotein component" evidence="2">
    <location>
        <begin position="30"/>
        <end position="190"/>
    </location>
</feature>
<reference evidence="3 4" key="1">
    <citation type="submission" date="2019-03" db="EMBL/GenBank/DDBJ databases">
        <title>Genomic Encyclopedia of Type Strains, Phase IV (KMG-IV): sequencing the most valuable type-strain genomes for metagenomic binning, comparative biology and taxonomic classification.</title>
        <authorList>
            <person name="Goeker M."/>
        </authorList>
    </citation>
    <scope>NUCLEOTIDE SEQUENCE [LARGE SCALE GENOMIC DNA]</scope>
    <source>
        <strain evidence="3 4">DSM 21944</strain>
    </source>
</reference>
<keyword evidence="1" id="KW-0732">Signal</keyword>
<dbReference type="EMBL" id="SMAF01000002">
    <property type="protein sequence ID" value="TCT00684.1"/>
    <property type="molecule type" value="Genomic_DNA"/>
</dbReference>
<evidence type="ECO:0000256" key="1">
    <source>
        <dbReference type="SAM" id="SignalP"/>
    </source>
</evidence>
<dbReference type="SUPFAM" id="SSF159594">
    <property type="entry name" value="XCC0632-like"/>
    <property type="match status" value="1"/>
</dbReference>
<dbReference type="PROSITE" id="PS51257">
    <property type="entry name" value="PROKAR_LIPOPROTEIN"/>
    <property type="match status" value="1"/>
</dbReference>
<gene>
    <name evidence="3" type="ORF">EDC25_10248</name>
</gene>
<accession>A0A4S3KSE2</accession>
<sequence>MIRPALVATLCTLLGACSAITGPRSQFTVFTLNPPPAQTAAAAAPVDWQLAIDEPHALGLLASDRLVVAPDANERLAFAGARWNESAPALLQDLWLRTFEADGRIGVVVRHPSGTLAQRVLATDLVAFQIEHHGSQSEAVIAVQARLVDAGSRRNLAQAPFRSRVAVRDDSAQAAVQALEAATAELSTQLLAWTIREGERTATP</sequence>
<dbReference type="AlphaFoldDB" id="A0A4S3KSE2"/>
<evidence type="ECO:0000313" key="3">
    <source>
        <dbReference type="EMBL" id="TCT00684.1"/>
    </source>
</evidence>
<protein>
    <submittedName>
        <fullName evidence="3">Cholesterol transport system auxiliary component</fullName>
    </submittedName>
</protein>
<dbReference type="OrthoDB" id="5795476at2"/>
<comment type="caution">
    <text evidence="3">The sequence shown here is derived from an EMBL/GenBank/DDBJ whole genome shotgun (WGS) entry which is preliminary data.</text>
</comment>
<name>A0A4S3KSE2_9GAMM</name>
<dbReference type="RefSeq" id="WP_123520953.1">
    <property type="nucleotide sequence ID" value="NZ_JBHLWF010000013.1"/>
</dbReference>
<feature type="signal peptide" evidence="1">
    <location>
        <begin position="1"/>
        <end position="21"/>
    </location>
</feature>
<dbReference type="Gene3D" id="3.40.50.10610">
    <property type="entry name" value="ABC-type transport auxiliary lipoprotein component"/>
    <property type="match status" value="1"/>
</dbReference>
<dbReference type="InterPro" id="IPR005586">
    <property type="entry name" value="ABC_trans_aux"/>
</dbReference>
<proteinExistence type="predicted"/>
<evidence type="ECO:0000259" key="2">
    <source>
        <dbReference type="Pfam" id="PF03886"/>
    </source>
</evidence>